<evidence type="ECO:0000313" key="3">
    <source>
        <dbReference type="Proteomes" id="UP000751190"/>
    </source>
</evidence>
<proteinExistence type="predicted"/>
<name>A0A8J5XAN5_DIALT</name>
<organism evidence="2 3">
    <name type="scientific">Diacronema lutheri</name>
    <name type="common">Unicellular marine alga</name>
    <name type="synonym">Monochrysis lutheri</name>
    <dbReference type="NCBI Taxonomy" id="2081491"/>
    <lineage>
        <taxon>Eukaryota</taxon>
        <taxon>Haptista</taxon>
        <taxon>Haptophyta</taxon>
        <taxon>Pavlovophyceae</taxon>
        <taxon>Pavlovales</taxon>
        <taxon>Pavlovaceae</taxon>
        <taxon>Diacronema</taxon>
    </lineage>
</organism>
<feature type="region of interest" description="Disordered" evidence="1">
    <location>
        <begin position="1"/>
        <end position="31"/>
    </location>
</feature>
<dbReference type="EMBL" id="JAGTXO010000018">
    <property type="protein sequence ID" value="KAG8463008.1"/>
    <property type="molecule type" value="Genomic_DNA"/>
</dbReference>
<dbReference type="AlphaFoldDB" id="A0A8J5XAN5"/>
<evidence type="ECO:0000256" key="1">
    <source>
        <dbReference type="SAM" id="MobiDB-lite"/>
    </source>
</evidence>
<evidence type="ECO:0000313" key="2">
    <source>
        <dbReference type="EMBL" id="KAG8463008.1"/>
    </source>
</evidence>
<sequence>MAVALPRRVGRSASESDVGRKTLPASPRPRDRWKRTRRTFYVAVVASLLGMSTTVGRLHSHEAQIAQQQALMDVQVRESRRWLVRMVIVETGLLVLNSYGMYRGVKFALLLKQIRLRLWIDSIRARMPFVRATARVLRIGGGVLKTSAWPLTFPISQLAHGYRRRRALRAASLARRQVSSVRTAVASSAAVARRYAG</sequence>
<protein>
    <submittedName>
        <fullName evidence="2">Uncharacterized protein</fullName>
    </submittedName>
</protein>
<dbReference type="Proteomes" id="UP000751190">
    <property type="component" value="Unassembled WGS sequence"/>
</dbReference>
<gene>
    <name evidence="2" type="ORF">KFE25_001781</name>
</gene>
<comment type="caution">
    <text evidence="2">The sequence shown here is derived from an EMBL/GenBank/DDBJ whole genome shotgun (WGS) entry which is preliminary data.</text>
</comment>
<keyword evidence="3" id="KW-1185">Reference proteome</keyword>
<reference evidence="2" key="1">
    <citation type="submission" date="2021-05" db="EMBL/GenBank/DDBJ databases">
        <title>The genome of the haptophyte Pavlova lutheri (Diacronema luteri, Pavlovales) - a model for lipid biosynthesis in eukaryotic algae.</title>
        <authorList>
            <person name="Hulatt C.J."/>
            <person name="Posewitz M.C."/>
        </authorList>
    </citation>
    <scope>NUCLEOTIDE SEQUENCE</scope>
    <source>
        <strain evidence="2">NIVA-4/92</strain>
    </source>
</reference>
<accession>A0A8J5XAN5</accession>